<dbReference type="InterPro" id="IPR007159">
    <property type="entry name" value="SpoVT-AbrB_dom"/>
</dbReference>
<gene>
    <name evidence="1" type="ORF">COW99_05155</name>
</gene>
<organism evidence="1 2">
    <name type="scientific">Candidatus Roizmanbacteria bacterium CG22_combo_CG10-13_8_21_14_all_38_20</name>
    <dbReference type="NCBI Taxonomy" id="1974862"/>
    <lineage>
        <taxon>Bacteria</taxon>
        <taxon>Candidatus Roizmaniibacteriota</taxon>
    </lineage>
</organism>
<dbReference type="EMBL" id="PCTA01000033">
    <property type="protein sequence ID" value="PIP61152.1"/>
    <property type="molecule type" value="Genomic_DNA"/>
</dbReference>
<dbReference type="Proteomes" id="UP000231246">
    <property type="component" value="Unassembled WGS sequence"/>
</dbReference>
<dbReference type="Gene3D" id="2.10.260.10">
    <property type="match status" value="1"/>
</dbReference>
<sequence>MTVQQQLTFHKISAKGQIVIPSLIRKKFGWESGMKAFVKSAHPTEVVFSIKPAVPNLGYKYKGSLKDELPSLKLYLKDKKVDIAKE</sequence>
<comment type="caution">
    <text evidence="1">The sequence shown here is derived from an EMBL/GenBank/DDBJ whole genome shotgun (WGS) entry which is preliminary data.</text>
</comment>
<dbReference type="InterPro" id="IPR037914">
    <property type="entry name" value="SpoVT-AbrB_sf"/>
</dbReference>
<dbReference type="GO" id="GO:0003677">
    <property type="term" value="F:DNA binding"/>
    <property type="evidence" value="ECO:0007669"/>
    <property type="project" value="InterPro"/>
</dbReference>
<accession>A0A2H0BU13</accession>
<proteinExistence type="predicted"/>
<evidence type="ECO:0000313" key="1">
    <source>
        <dbReference type="EMBL" id="PIP61152.1"/>
    </source>
</evidence>
<dbReference type="NCBIfam" id="TIGR01439">
    <property type="entry name" value="lp_hng_hel_AbrB"/>
    <property type="match status" value="1"/>
</dbReference>
<dbReference type="AlphaFoldDB" id="A0A2H0BU13"/>
<evidence type="ECO:0008006" key="3">
    <source>
        <dbReference type="Google" id="ProtNLM"/>
    </source>
</evidence>
<evidence type="ECO:0000313" key="2">
    <source>
        <dbReference type="Proteomes" id="UP000231246"/>
    </source>
</evidence>
<protein>
    <recommendedName>
        <fullName evidence="3">SpoVT-AbrB domain-containing protein</fullName>
    </recommendedName>
</protein>
<dbReference type="SUPFAM" id="SSF89447">
    <property type="entry name" value="AbrB/MazE/MraZ-like"/>
    <property type="match status" value="1"/>
</dbReference>
<reference evidence="1 2" key="1">
    <citation type="submission" date="2017-09" db="EMBL/GenBank/DDBJ databases">
        <title>Depth-based differentiation of microbial function through sediment-hosted aquifers and enrichment of novel symbionts in the deep terrestrial subsurface.</title>
        <authorList>
            <person name="Probst A.J."/>
            <person name="Ladd B."/>
            <person name="Jarett J.K."/>
            <person name="Geller-Mcgrath D.E."/>
            <person name="Sieber C.M."/>
            <person name="Emerson J.B."/>
            <person name="Anantharaman K."/>
            <person name="Thomas B.C."/>
            <person name="Malmstrom R."/>
            <person name="Stieglmeier M."/>
            <person name="Klingl A."/>
            <person name="Woyke T."/>
            <person name="Ryan C.M."/>
            <person name="Banfield J.F."/>
        </authorList>
    </citation>
    <scope>NUCLEOTIDE SEQUENCE [LARGE SCALE GENOMIC DNA]</scope>
    <source>
        <strain evidence="1">CG22_combo_CG10-13_8_21_14_all_38_20</strain>
    </source>
</reference>
<name>A0A2H0BU13_9BACT</name>